<reference evidence="2" key="1">
    <citation type="submission" date="2020-04" db="EMBL/GenBank/DDBJ databases">
        <title>Deep metagenomics examines the oral microbiome during advanced dental caries in children, revealing novel taxa and co-occurrences with host molecules.</title>
        <authorList>
            <person name="Baker J.L."/>
            <person name="Morton J.T."/>
            <person name="Dinis M."/>
            <person name="Alvarez R."/>
            <person name="Tran N.C."/>
            <person name="Knight R."/>
            <person name="Edlund A."/>
        </authorList>
    </citation>
    <scope>NUCLEOTIDE SEQUENCE</scope>
    <source>
        <strain evidence="2">JCVI_32_bin.24</strain>
    </source>
</reference>
<protein>
    <submittedName>
        <fullName evidence="2">DUF1330 domain-containing protein</fullName>
    </submittedName>
</protein>
<dbReference type="Pfam" id="PF07045">
    <property type="entry name" value="DUF1330"/>
    <property type="match status" value="1"/>
</dbReference>
<dbReference type="Gene3D" id="3.30.70.100">
    <property type="match status" value="1"/>
</dbReference>
<dbReference type="InterPro" id="IPR010753">
    <property type="entry name" value="DUF1330"/>
</dbReference>
<dbReference type="InterPro" id="IPR011008">
    <property type="entry name" value="Dimeric_a/b-barrel"/>
</dbReference>
<name>A0A930BVF7_9RHOO</name>
<comment type="caution">
    <text evidence="2">The sequence shown here is derived from an EMBL/GenBank/DDBJ whole genome shotgun (WGS) entry which is preliminary data.</text>
</comment>
<dbReference type="AlphaFoldDB" id="A0A930BVF7"/>
<gene>
    <name evidence="2" type="ORF">HXL68_15510</name>
</gene>
<evidence type="ECO:0000259" key="1">
    <source>
        <dbReference type="Pfam" id="PF07045"/>
    </source>
</evidence>
<accession>A0A930BVF7</accession>
<evidence type="ECO:0000313" key="2">
    <source>
        <dbReference type="EMBL" id="MBF1166434.1"/>
    </source>
</evidence>
<feature type="domain" description="DUF1330" evidence="1">
    <location>
        <begin position="1"/>
        <end position="70"/>
    </location>
</feature>
<evidence type="ECO:0000313" key="3">
    <source>
        <dbReference type="Proteomes" id="UP000718593"/>
    </source>
</evidence>
<feature type="non-terminal residue" evidence="2">
    <location>
        <position position="1"/>
    </location>
</feature>
<dbReference type="Proteomes" id="UP000718593">
    <property type="component" value="Unassembled WGS sequence"/>
</dbReference>
<dbReference type="SUPFAM" id="SSF54909">
    <property type="entry name" value="Dimeric alpha+beta barrel"/>
    <property type="match status" value="1"/>
</dbReference>
<proteinExistence type="predicted"/>
<dbReference type="PANTHER" id="PTHR41521:SF4">
    <property type="entry name" value="BLR0684 PROTEIN"/>
    <property type="match status" value="1"/>
</dbReference>
<dbReference type="PANTHER" id="PTHR41521">
    <property type="match status" value="1"/>
</dbReference>
<dbReference type="EMBL" id="JABZMI010000453">
    <property type="protein sequence ID" value="MBF1166434.1"/>
    <property type="molecule type" value="Genomic_DNA"/>
</dbReference>
<organism evidence="2 3">
    <name type="scientific">Dechloromonas agitata</name>
    <dbReference type="NCBI Taxonomy" id="73030"/>
    <lineage>
        <taxon>Bacteria</taxon>
        <taxon>Pseudomonadati</taxon>
        <taxon>Pseudomonadota</taxon>
        <taxon>Betaproteobacteria</taxon>
        <taxon>Rhodocyclales</taxon>
        <taxon>Azonexaceae</taxon>
        <taxon>Dechloromonas</taxon>
    </lineage>
</organism>
<sequence length="74" mass="8223">AIAEYGGRYLVRGGAAEILEGKWVNVPRLVIVEFESIEQARRFYHSAAYQAARQTRLNAAEMNMLVVAGVDNLV</sequence>